<evidence type="ECO:0000256" key="8">
    <source>
        <dbReference type="ARBA" id="ARBA00023239"/>
    </source>
</evidence>
<evidence type="ECO:0000256" key="9">
    <source>
        <dbReference type="ARBA" id="ARBA00048348"/>
    </source>
</evidence>
<sequence>MINTMELLLLCLFSGTAFASESSWSYTDSAESWNMMPNSKCGDKRQSPINIPWELEYSNYSAFEFTGYDDMQAYGLRVENNGHTAQINIDPGSFGHTKVSGGGLNGTYIAIQLHFHWGRNDLEGSEHTFRGHHHALELHVVHFKESYGTVSEAVKHGDGLAVLGFFFTTNDAEENENLKPLIDSLDTITFQGENKSIDINFSDLMPTSKTHFYRYMGSLTTPTCDEVVVWTIFDHVNTISSAQIKKFRELYEGKANEVRHHIAWNYRPIQSLLHRTVYKNYESSIPDSWHWGYEGAEGADNWKTYHMTCSGVRQSPINIPSVNDETLADFNPDLGLDTLEFRNYDQALTGIIKNNGHTIQVDIDQTNMYLTNGGLDGNYTAAQFHFHWGHDDHHGSEHTNNGKSYPLELHIVHYKEEYKDLAGAIGKDDGLAVVGFFFEAGGVYVNRNYGTIISALSDVKYKGASKVISGFSLTDITNGNMKTNATAGYHLPYYRYTGGLTTPPCLQIVTWSVMKNPIHLTSEQIAEFRKVSHITTGPIGSHDHITKNNRPTQDLGTRLVYQSYDFRRLSTDAASGLLPSILTLSAILFVLVSL</sequence>
<evidence type="ECO:0000256" key="2">
    <source>
        <dbReference type="ARBA" id="ARBA00010718"/>
    </source>
</evidence>
<dbReference type="PROSITE" id="PS51144">
    <property type="entry name" value="ALPHA_CA_2"/>
    <property type="match status" value="2"/>
</dbReference>
<dbReference type="Gene3D" id="3.10.200.10">
    <property type="entry name" value="Alpha carbonic anhydrase"/>
    <property type="match status" value="2"/>
</dbReference>
<dbReference type="PANTHER" id="PTHR18952:SF265">
    <property type="entry name" value="CARBONIC ANHYDRASE"/>
    <property type="match status" value="1"/>
</dbReference>
<comment type="catalytic activity">
    <reaction evidence="9">
        <text>hydrogencarbonate + H(+) = CO2 + H2O</text>
        <dbReference type="Rhea" id="RHEA:10748"/>
        <dbReference type="ChEBI" id="CHEBI:15377"/>
        <dbReference type="ChEBI" id="CHEBI:15378"/>
        <dbReference type="ChEBI" id="CHEBI:16526"/>
        <dbReference type="ChEBI" id="CHEBI:17544"/>
        <dbReference type="EC" id="4.2.1.1"/>
    </reaction>
</comment>
<keyword evidence="10" id="KW-0732">Signal</keyword>
<dbReference type="GO" id="GO:0008270">
    <property type="term" value="F:zinc ion binding"/>
    <property type="evidence" value="ECO:0007669"/>
    <property type="project" value="InterPro"/>
</dbReference>
<feature type="domain" description="Alpha-carbonic anhydrase" evidence="11">
    <location>
        <begin position="22"/>
        <end position="281"/>
    </location>
</feature>
<protein>
    <recommendedName>
        <fullName evidence="3">carbonic anhydrase</fullName>
        <ecNumber evidence="3">4.2.1.1</ecNumber>
    </recommendedName>
</protein>
<evidence type="ECO:0000256" key="5">
    <source>
        <dbReference type="ARBA" id="ARBA00022723"/>
    </source>
</evidence>
<evidence type="ECO:0000256" key="6">
    <source>
        <dbReference type="ARBA" id="ARBA00022833"/>
    </source>
</evidence>
<organism evidence="12">
    <name type="scientific">Archivesica packardana</name>
    <dbReference type="NCBI Taxonomy" id="1299447"/>
    <lineage>
        <taxon>Eukaryota</taxon>
        <taxon>Metazoa</taxon>
        <taxon>Spiralia</taxon>
        <taxon>Lophotrochozoa</taxon>
        <taxon>Mollusca</taxon>
        <taxon>Bivalvia</taxon>
        <taxon>Autobranchia</taxon>
        <taxon>Heteroconchia</taxon>
        <taxon>Euheterodonta</taxon>
        <taxon>Imparidentia</taxon>
        <taxon>Neoheterodontei</taxon>
        <taxon>Venerida</taxon>
        <taxon>Glossoidea</taxon>
        <taxon>Vesicomyidae</taxon>
        <taxon>Archivesica</taxon>
    </lineage>
</organism>
<name>A0A5P8D0I0_9BIVA</name>
<evidence type="ECO:0000256" key="10">
    <source>
        <dbReference type="SAM" id="SignalP"/>
    </source>
</evidence>
<evidence type="ECO:0000256" key="7">
    <source>
        <dbReference type="ARBA" id="ARBA00023180"/>
    </source>
</evidence>
<evidence type="ECO:0000256" key="3">
    <source>
        <dbReference type="ARBA" id="ARBA00012925"/>
    </source>
</evidence>
<feature type="domain" description="Alpha-carbonic anhydrase" evidence="11">
    <location>
        <begin position="289"/>
        <end position="564"/>
    </location>
</feature>
<dbReference type="SMART" id="SM01057">
    <property type="entry name" value="Carb_anhydrase"/>
    <property type="match status" value="2"/>
</dbReference>
<dbReference type="GO" id="GO:0005886">
    <property type="term" value="C:plasma membrane"/>
    <property type="evidence" value="ECO:0007669"/>
    <property type="project" value="TreeGrafter"/>
</dbReference>
<dbReference type="AlphaFoldDB" id="A0A5P8D0I0"/>
<keyword evidence="7" id="KW-0325">Glycoprotein</keyword>
<comment type="subcellular location">
    <subcellularLocation>
        <location evidence="1">Secreted</location>
    </subcellularLocation>
</comment>
<comment type="similarity">
    <text evidence="2">Belongs to the alpha-carbonic anhydrase family.</text>
</comment>
<dbReference type="FunFam" id="3.10.200.10:FF:000003">
    <property type="entry name" value="Carbonic anhydrase 12"/>
    <property type="match status" value="1"/>
</dbReference>
<dbReference type="EC" id="4.2.1.1" evidence="3"/>
<evidence type="ECO:0000313" key="12">
    <source>
        <dbReference type="EMBL" id="QFP92274.1"/>
    </source>
</evidence>
<dbReference type="InterPro" id="IPR036398">
    <property type="entry name" value="CA_dom_sf"/>
</dbReference>
<feature type="chain" id="PRO_5024384422" description="carbonic anhydrase" evidence="10">
    <location>
        <begin position="20"/>
        <end position="594"/>
    </location>
</feature>
<keyword evidence="8" id="KW-0456">Lyase</keyword>
<gene>
    <name evidence="12" type="primary">2dca</name>
</gene>
<dbReference type="GO" id="GO:0005576">
    <property type="term" value="C:extracellular region"/>
    <property type="evidence" value="ECO:0007669"/>
    <property type="project" value="UniProtKB-SubCell"/>
</dbReference>
<evidence type="ECO:0000256" key="1">
    <source>
        <dbReference type="ARBA" id="ARBA00004613"/>
    </source>
</evidence>
<accession>A0A5P8D0I0</accession>
<evidence type="ECO:0000259" key="11">
    <source>
        <dbReference type="PROSITE" id="PS51144"/>
    </source>
</evidence>
<dbReference type="GO" id="GO:0004089">
    <property type="term" value="F:carbonate dehydratase activity"/>
    <property type="evidence" value="ECO:0007669"/>
    <property type="project" value="UniProtKB-EC"/>
</dbReference>
<dbReference type="SUPFAM" id="SSF51069">
    <property type="entry name" value="Carbonic anhydrase"/>
    <property type="match status" value="2"/>
</dbReference>
<reference evidence="12" key="1">
    <citation type="submission" date="2019-03" db="EMBL/GenBank/DDBJ databases">
        <title>Identification and selection pressure analysis in carbonic anhydrase from deep sea cold seep clam.</title>
        <authorList>
            <person name="Kong X."/>
            <person name="Zhang H."/>
        </authorList>
    </citation>
    <scope>NUCLEOTIDE SEQUENCE</scope>
</reference>
<keyword evidence="6" id="KW-0862">Zinc</keyword>
<proteinExistence type="evidence at transcript level"/>
<keyword evidence="4" id="KW-0964">Secreted</keyword>
<feature type="signal peptide" evidence="10">
    <location>
        <begin position="1"/>
        <end position="19"/>
    </location>
</feature>
<evidence type="ECO:0000256" key="4">
    <source>
        <dbReference type="ARBA" id="ARBA00022525"/>
    </source>
</evidence>
<dbReference type="PANTHER" id="PTHR18952">
    <property type="entry name" value="CARBONIC ANHYDRASE"/>
    <property type="match status" value="1"/>
</dbReference>
<dbReference type="InterPro" id="IPR001148">
    <property type="entry name" value="CA_dom"/>
</dbReference>
<dbReference type="EMBL" id="MK674594">
    <property type="protein sequence ID" value="QFP92274.1"/>
    <property type="molecule type" value="mRNA"/>
</dbReference>
<keyword evidence="5" id="KW-0479">Metal-binding</keyword>
<dbReference type="InterPro" id="IPR023561">
    <property type="entry name" value="Carbonic_anhydrase_a-class"/>
</dbReference>
<dbReference type="Pfam" id="PF00194">
    <property type="entry name" value="Carb_anhydrase"/>
    <property type="match status" value="2"/>
</dbReference>
<dbReference type="CDD" id="cd00326">
    <property type="entry name" value="alpha_CA"/>
    <property type="match status" value="2"/>
</dbReference>